<reference evidence="5 6" key="1">
    <citation type="submission" date="2020-12" db="EMBL/GenBank/DDBJ databases">
        <title>Halosimplex halophilum sp. nov. and Halosimplex salinum sp. nov., two new members of the genus Halosimplex.</title>
        <authorList>
            <person name="Cui H.L."/>
        </authorList>
    </citation>
    <scope>NUCLEOTIDE SEQUENCE [LARGE SCALE GENOMIC DNA]</scope>
    <source>
        <strain evidence="5 6">YGH94</strain>
    </source>
</reference>
<dbReference type="RefSeq" id="WP_198060383.1">
    <property type="nucleotide sequence ID" value="NZ_CP065856.1"/>
</dbReference>
<dbReference type="InterPro" id="IPR058499">
    <property type="entry name" value="DUF8186"/>
</dbReference>
<dbReference type="Pfam" id="PF26589">
    <property type="entry name" value="DUF8186"/>
    <property type="match status" value="1"/>
</dbReference>
<evidence type="ECO:0000313" key="6">
    <source>
        <dbReference type="Proteomes" id="UP000595001"/>
    </source>
</evidence>
<evidence type="ECO:0000259" key="2">
    <source>
        <dbReference type="Pfam" id="PF26589"/>
    </source>
</evidence>
<dbReference type="OrthoDB" id="311765at2157"/>
<feature type="domain" description="DUF8186" evidence="3">
    <location>
        <begin position="282"/>
        <end position="427"/>
    </location>
</feature>
<dbReference type="KEGG" id="hlt:I7X12_12350"/>
<dbReference type="InterPro" id="IPR058910">
    <property type="entry name" value="DUF8186_M"/>
</dbReference>
<evidence type="ECO:0000259" key="3">
    <source>
        <dbReference type="Pfam" id="PF26590"/>
    </source>
</evidence>
<organism evidence="5 6">
    <name type="scientific">Halosimplex litoreum</name>
    <dbReference type="NCBI Taxonomy" id="1198301"/>
    <lineage>
        <taxon>Archaea</taxon>
        <taxon>Methanobacteriati</taxon>
        <taxon>Methanobacteriota</taxon>
        <taxon>Stenosarchaea group</taxon>
        <taxon>Halobacteria</taxon>
        <taxon>Halobacteriales</taxon>
        <taxon>Haloarculaceae</taxon>
        <taxon>Halosimplex</taxon>
    </lineage>
</organism>
<protein>
    <submittedName>
        <fullName evidence="5">Uncharacterized protein</fullName>
    </submittedName>
</protein>
<name>A0A7T3FWH2_9EURY</name>
<feature type="region of interest" description="Disordered" evidence="1">
    <location>
        <begin position="64"/>
        <end position="87"/>
    </location>
</feature>
<feature type="domain" description="DUF8186" evidence="4">
    <location>
        <begin position="437"/>
        <end position="527"/>
    </location>
</feature>
<dbReference type="InterPro" id="IPR058911">
    <property type="entry name" value="DUF8186_C"/>
</dbReference>
<dbReference type="EMBL" id="CP065856">
    <property type="protein sequence ID" value="QPV61553.1"/>
    <property type="molecule type" value="Genomic_DNA"/>
</dbReference>
<dbReference type="Pfam" id="PF26591">
    <property type="entry name" value="DUF8186_C"/>
    <property type="match status" value="1"/>
</dbReference>
<dbReference type="AlphaFoldDB" id="A0A7T3FWH2"/>
<feature type="compositionally biased region" description="Polar residues" evidence="1">
    <location>
        <begin position="64"/>
        <end position="77"/>
    </location>
</feature>
<gene>
    <name evidence="5" type="ORF">I7X12_12350</name>
</gene>
<proteinExistence type="predicted"/>
<sequence>MQLLSRSLGAGVAVALLLATSALVATQSVARPLDTSAFGPDDDYHHGDNRSLWSRDRDTINGSALRNQTGSPTNALAATTDIPFNRPPKAIERRNRAQLDRLPGFQRDESVHPPGATLRDGTYIRDAYTEVFTTQPSTDARLTPERQPYYVASEGAMLATLDYRLRVPGNATTETERERWALASHNVTQIQLFVDGEREAKSSETRTPHLAYDLSDDRGLNHTLTVQANLSVALERTYTWCTNATGAGNCTAWAPEQTTTVTENLTVTDSRSVREYALDVFGFYARYPDGDLGLAMFKTAPWLGYSLPEGQVNGVWRFYSARDPSWDRLVTSTADDAATEHSPMHPLQVSAYPIETGPTASPADTVSILRVNGRQQRPPTLPRSVNLDVLERPYRTSYNLMTRFETPNRSVSDVTARGLVRGAHTDVDSRTFEEVPIHRSNLTLTVLNTTDRTATVHVSLRDEETGEPIETDHSGGYVRLAGERVQTGRDGTVTTTIDRPAGAIDARFEPTEWWLRQTAHVGDSDTVSVQGTVLGVVTSIYRAGVPVGLFLLAVFLIDRITGLAVWPPWRGL</sequence>
<dbReference type="GeneID" id="60589297"/>
<dbReference type="Pfam" id="PF26590">
    <property type="entry name" value="DUF8186_M"/>
    <property type="match status" value="1"/>
</dbReference>
<evidence type="ECO:0000256" key="1">
    <source>
        <dbReference type="SAM" id="MobiDB-lite"/>
    </source>
</evidence>
<evidence type="ECO:0000259" key="4">
    <source>
        <dbReference type="Pfam" id="PF26591"/>
    </source>
</evidence>
<accession>A0A7T3FWH2</accession>
<evidence type="ECO:0000313" key="5">
    <source>
        <dbReference type="EMBL" id="QPV61553.1"/>
    </source>
</evidence>
<feature type="domain" description="DUF8186" evidence="2">
    <location>
        <begin position="102"/>
        <end position="276"/>
    </location>
</feature>
<keyword evidence="6" id="KW-1185">Reference proteome</keyword>
<dbReference type="Proteomes" id="UP000595001">
    <property type="component" value="Chromosome"/>
</dbReference>